<dbReference type="Proteomes" id="UP001595526">
    <property type="component" value="Unassembled WGS sequence"/>
</dbReference>
<evidence type="ECO:0000313" key="2">
    <source>
        <dbReference type="Proteomes" id="UP001595526"/>
    </source>
</evidence>
<accession>A0ABV7JND6</accession>
<reference evidence="2" key="1">
    <citation type="journal article" date="2019" name="Int. J. Syst. Evol. Microbiol.">
        <title>The Global Catalogue of Microorganisms (GCM) 10K type strain sequencing project: providing services to taxonomists for standard genome sequencing and annotation.</title>
        <authorList>
            <consortium name="The Broad Institute Genomics Platform"/>
            <consortium name="The Broad Institute Genome Sequencing Center for Infectious Disease"/>
            <person name="Wu L."/>
            <person name="Ma J."/>
        </authorList>
    </citation>
    <scope>NUCLEOTIDE SEQUENCE [LARGE SCALE GENOMIC DNA]</scope>
    <source>
        <strain evidence="2">KCTC 52416</strain>
    </source>
</reference>
<sequence>MNEGPLRQVGVLFVDKENGENLINTNDPDASNIQVTSAKTGEPYKSWDIVFQPESPNPLNGVVRLNGIPETAGDYSYNIQLGEIGSVKFSLTVSKKENETEAPCSRPYYFPITDIKIEDHPFEEFKHNGITIPEVLVVEF</sequence>
<dbReference type="EMBL" id="JBHRTA010000038">
    <property type="protein sequence ID" value="MFC3198592.1"/>
    <property type="molecule type" value="Genomic_DNA"/>
</dbReference>
<dbReference type="RefSeq" id="WP_379023396.1">
    <property type="nucleotide sequence ID" value="NZ_JBHRTA010000038.1"/>
</dbReference>
<comment type="caution">
    <text evidence="1">The sequence shown here is derived from an EMBL/GenBank/DDBJ whole genome shotgun (WGS) entry which is preliminary data.</text>
</comment>
<organism evidence="1 2">
    <name type="scientific">Parapedobacter deserti</name>
    <dbReference type="NCBI Taxonomy" id="1912957"/>
    <lineage>
        <taxon>Bacteria</taxon>
        <taxon>Pseudomonadati</taxon>
        <taxon>Bacteroidota</taxon>
        <taxon>Sphingobacteriia</taxon>
        <taxon>Sphingobacteriales</taxon>
        <taxon>Sphingobacteriaceae</taxon>
        <taxon>Parapedobacter</taxon>
    </lineage>
</organism>
<evidence type="ECO:0000313" key="1">
    <source>
        <dbReference type="EMBL" id="MFC3198592.1"/>
    </source>
</evidence>
<name>A0ABV7JND6_9SPHI</name>
<keyword evidence="2" id="KW-1185">Reference proteome</keyword>
<proteinExistence type="predicted"/>
<gene>
    <name evidence="1" type="ORF">ACFOET_13285</name>
</gene>
<protein>
    <submittedName>
        <fullName evidence="1">Uncharacterized protein</fullName>
    </submittedName>
</protein>